<dbReference type="EMBL" id="CYKH01001391">
    <property type="protein sequence ID" value="CUG86795.1"/>
    <property type="molecule type" value="Genomic_DNA"/>
</dbReference>
<proteinExistence type="predicted"/>
<feature type="transmembrane region" description="Helical" evidence="1">
    <location>
        <begin position="260"/>
        <end position="280"/>
    </location>
</feature>
<keyword evidence="1" id="KW-0472">Membrane</keyword>
<dbReference type="PROSITE" id="PS51257">
    <property type="entry name" value="PROKAR_LIPOPROTEIN"/>
    <property type="match status" value="1"/>
</dbReference>
<feature type="transmembrane region" description="Helical" evidence="1">
    <location>
        <begin position="101"/>
        <end position="120"/>
    </location>
</feature>
<feature type="transmembrane region" description="Helical" evidence="1">
    <location>
        <begin position="300"/>
        <end position="320"/>
    </location>
</feature>
<dbReference type="Proteomes" id="UP000051952">
    <property type="component" value="Unassembled WGS sequence"/>
</dbReference>
<sequence length="353" mass="36878">MRGVVFLAATAVVLMISIGSCTLPLVVMSESGFDAVPYLLEVQFQTTPTFYSFADKIACDSFAATLRAIGAFVILACIATGVTTIIVALKLFDVLKLQLPVYIGAGASIVFTVGAFAFTVECATSVFCGNQILNHFLHPAGGFVCMIAASIVTIAAGITVVIKRFNGFALALYPLSLVLCIGACLVPPISGVNGSYSWDITLFNIQTYVVAANVKLQDLGCEKLRAVYSAIAAFIILTSIAVGVMLIAEIVSMVKSLKTRAFTLGATALAILFSLLASALQVYGFTGTFCEGSYQDDGHLAGGFVCSILVLVLTSAIAVLMSRDIASGGSVMYSPMEDEQAPSPTPGGKFDAI</sequence>
<feature type="transmembrane region" description="Helical" evidence="1">
    <location>
        <begin position="226"/>
        <end position="248"/>
    </location>
</feature>
<organism evidence="2 3">
    <name type="scientific">Bodo saltans</name>
    <name type="common">Flagellated protozoan</name>
    <dbReference type="NCBI Taxonomy" id="75058"/>
    <lineage>
        <taxon>Eukaryota</taxon>
        <taxon>Discoba</taxon>
        <taxon>Euglenozoa</taxon>
        <taxon>Kinetoplastea</taxon>
        <taxon>Metakinetoplastina</taxon>
        <taxon>Eubodonida</taxon>
        <taxon>Bodonidae</taxon>
        <taxon>Bodo</taxon>
    </lineage>
</organism>
<feature type="transmembrane region" description="Helical" evidence="1">
    <location>
        <begin position="169"/>
        <end position="189"/>
    </location>
</feature>
<keyword evidence="1" id="KW-1133">Transmembrane helix</keyword>
<evidence type="ECO:0000256" key="1">
    <source>
        <dbReference type="SAM" id="Phobius"/>
    </source>
</evidence>
<dbReference type="AlphaFoldDB" id="A0A0S4J5S4"/>
<feature type="transmembrane region" description="Helical" evidence="1">
    <location>
        <begin position="140"/>
        <end position="162"/>
    </location>
</feature>
<feature type="transmembrane region" description="Helical" evidence="1">
    <location>
        <begin position="68"/>
        <end position="89"/>
    </location>
</feature>
<protein>
    <submittedName>
        <fullName evidence="2">Amastin, putative</fullName>
    </submittedName>
</protein>
<gene>
    <name evidence="2" type="ORF">BSAL_94775</name>
</gene>
<name>A0A0S4J5S4_BODSA</name>
<dbReference type="VEuPathDB" id="TriTrypDB:BSAL_94775"/>
<keyword evidence="1" id="KW-0812">Transmembrane</keyword>
<evidence type="ECO:0000313" key="2">
    <source>
        <dbReference type="EMBL" id="CUG86795.1"/>
    </source>
</evidence>
<accession>A0A0S4J5S4</accession>
<keyword evidence="3" id="KW-1185">Reference proteome</keyword>
<evidence type="ECO:0000313" key="3">
    <source>
        <dbReference type="Proteomes" id="UP000051952"/>
    </source>
</evidence>
<reference evidence="3" key="1">
    <citation type="submission" date="2015-09" db="EMBL/GenBank/DDBJ databases">
        <authorList>
            <consortium name="Pathogen Informatics"/>
        </authorList>
    </citation>
    <scope>NUCLEOTIDE SEQUENCE [LARGE SCALE GENOMIC DNA]</scope>
    <source>
        <strain evidence="3">Lake Konstanz</strain>
    </source>
</reference>